<dbReference type="Gene3D" id="3.30.505.10">
    <property type="entry name" value="SH2 domain"/>
    <property type="match status" value="1"/>
</dbReference>
<evidence type="ECO:0000256" key="14">
    <source>
        <dbReference type="ARBA" id="ARBA00062788"/>
    </source>
</evidence>
<dbReference type="GO" id="GO:0009968">
    <property type="term" value="P:negative regulation of signal transduction"/>
    <property type="evidence" value="ECO:0007669"/>
    <property type="project" value="UniProtKB-KW"/>
</dbReference>
<keyword evidence="5" id="KW-1003">Cell membrane</keyword>
<reference evidence="20 21" key="1">
    <citation type="submission" date="2024-01" db="EMBL/GenBank/DDBJ databases">
        <title>The genome of the rayed Mediterranean limpet Patella caerulea (Linnaeus, 1758).</title>
        <authorList>
            <person name="Anh-Thu Weber A."/>
            <person name="Halstead-Nussloch G."/>
        </authorList>
    </citation>
    <scope>NUCLEOTIDE SEQUENCE [LARGE SCALE GENOMIC DNA]</scope>
    <source>
        <strain evidence="20">AATW-2023a</strain>
        <tissue evidence="20">Whole specimen</tissue>
    </source>
</reference>
<evidence type="ECO:0000256" key="4">
    <source>
        <dbReference type="ARBA" id="ARBA00004906"/>
    </source>
</evidence>
<evidence type="ECO:0000256" key="17">
    <source>
        <dbReference type="SAM" id="MobiDB-lite"/>
    </source>
</evidence>
<keyword evidence="12" id="KW-0539">Nucleus</keyword>
<protein>
    <recommendedName>
        <fullName evidence="15">Suppressor of cytokine signaling 7</fullName>
    </recommendedName>
</protein>
<comment type="function">
    <text evidence="13">Substrate-recognition component of a cullin-5-RING E3 ubiquitin-protein ligase complex (ECS complex, also named CRL5 complex), which mediates the ubiquitination and subsequent proteasomal degradation of target proteins, such as DAB1 and IRS1. Specifically recognizes and binds phosphorylated proteins via its SH2 domain, promoting their ubiquitination. The ECS(SOCS7) complex acts as a key regulator of reelin signaling by mediating ubiquitination and degradation of phosphorylated DAB1 in the cortical plate of the developing cerebral cortex, thereby regulating neuron positioning during cortex development. Functions in insulin signaling and glucose homeostasis through IRS1 ubiquitination and subsequent proteasomal degradation. Also inhibits prolactin, growth hormone and leptin signaling by preventing STAT3 and STAT5 activation, sequestering them in the cytoplasm and reducing their binding to DNA.</text>
</comment>
<dbReference type="SUPFAM" id="SSF158235">
    <property type="entry name" value="SOCS box-like"/>
    <property type="match status" value="1"/>
</dbReference>
<dbReference type="InterPro" id="IPR000980">
    <property type="entry name" value="SH2"/>
</dbReference>
<comment type="subunit">
    <text evidence="14">Substrate-recognition component of the ECS(SOCS7) complex, composed of SOCS7, CUL5, ELOB, ELOC and RNF7/RBX2. Interacts, via the third proline-rich region, with the second SH3 domain of the adapter protein NCK1. Also interacts with GRB2, INSR, PLCG1, SORBS3/vinexin, and phosphorylated STAT3 and STAT5. Interacts with SEPT6. Interacts with phosphorylated IRS4 and PIK3R1.</text>
</comment>
<evidence type="ECO:0000313" key="20">
    <source>
        <dbReference type="EMBL" id="KAK6185831.1"/>
    </source>
</evidence>
<evidence type="ECO:0000256" key="10">
    <source>
        <dbReference type="ARBA" id="ARBA00022999"/>
    </source>
</evidence>
<dbReference type="GO" id="GO:0005737">
    <property type="term" value="C:cytoplasm"/>
    <property type="evidence" value="ECO:0007669"/>
    <property type="project" value="UniProtKB-SubCell"/>
</dbReference>
<evidence type="ECO:0000256" key="13">
    <source>
        <dbReference type="ARBA" id="ARBA00059017"/>
    </source>
</evidence>
<dbReference type="SMART" id="SM00969">
    <property type="entry name" value="SOCS_box"/>
    <property type="match status" value="1"/>
</dbReference>
<dbReference type="GO" id="GO:0005942">
    <property type="term" value="C:phosphatidylinositol 3-kinase complex"/>
    <property type="evidence" value="ECO:0007669"/>
    <property type="project" value="TreeGrafter"/>
</dbReference>
<keyword evidence="21" id="KW-1185">Reference proteome</keyword>
<dbReference type="InterPro" id="IPR035865">
    <property type="entry name" value="SOCS6_SH2"/>
</dbReference>
<dbReference type="Proteomes" id="UP001347796">
    <property type="component" value="Unassembled WGS sequence"/>
</dbReference>
<dbReference type="PROSITE" id="PS50225">
    <property type="entry name" value="SOCS"/>
    <property type="match status" value="1"/>
</dbReference>
<dbReference type="Pfam" id="PF00017">
    <property type="entry name" value="SH2"/>
    <property type="match status" value="1"/>
</dbReference>
<accession>A0AAN8Q339</accession>
<dbReference type="CDD" id="cd10387">
    <property type="entry name" value="SH2_SOCS6"/>
    <property type="match status" value="1"/>
</dbReference>
<dbReference type="GO" id="GO:0046935">
    <property type="term" value="F:1-phosphatidylinositol-3-kinase regulator activity"/>
    <property type="evidence" value="ECO:0007669"/>
    <property type="project" value="TreeGrafter"/>
</dbReference>
<comment type="pathway">
    <text evidence="4">Protein modification; protein ubiquitination.</text>
</comment>
<dbReference type="FunFam" id="3.30.505.10:FF:000029">
    <property type="entry name" value="Suppressor of cytokine signaling 7"/>
    <property type="match status" value="1"/>
</dbReference>
<keyword evidence="10 16" id="KW-0727">SH2 domain</keyword>
<dbReference type="InterPro" id="IPR001496">
    <property type="entry name" value="SOCS_box"/>
</dbReference>
<evidence type="ECO:0000313" key="21">
    <source>
        <dbReference type="Proteomes" id="UP001347796"/>
    </source>
</evidence>
<comment type="subcellular location">
    <subcellularLocation>
        <location evidence="2">Cell membrane</location>
        <topology evidence="2">Peripheral membrane protein</topology>
        <orientation evidence="2">Cytoplasmic side</orientation>
    </subcellularLocation>
    <subcellularLocation>
        <location evidence="3">Cytoplasm</location>
    </subcellularLocation>
    <subcellularLocation>
        <location evidence="1">Nucleus</location>
    </subcellularLocation>
</comment>
<dbReference type="GO" id="GO:0005886">
    <property type="term" value="C:plasma membrane"/>
    <property type="evidence" value="ECO:0007669"/>
    <property type="project" value="UniProtKB-SubCell"/>
</dbReference>
<keyword evidence="8" id="KW-0734">Signal transduction inhibitor</keyword>
<dbReference type="InterPro" id="IPR036860">
    <property type="entry name" value="SH2_dom_sf"/>
</dbReference>
<evidence type="ECO:0000256" key="8">
    <source>
        <dbReference type="ARBA" id="ARBA00022700"/>
    </source>
</evidence>
<proteinExistence type="predicted"/>
<evidence type="ECO:0000256" key="9">
    <source>
        <dbReference type="ARBA" id="ARBA00022786"/>
    </source>
</evidence>
<feature type="compositionally biased region" description="Polar residues" evidence="17">
    <location>
        <begin position="45"/>
        <end position="62"/>
    </location>
</feature>
<evidence type="ECO:0000256" key="2">
    <source>
        <dbReference type="ARBA" id="ARBA00004413"/>
    </source>
</evidence>
<evidence type="ECO:0000256" key="6">
    <source>
        <dbReference type="ARBA" id="ARBA00022490"/>
    </source>
</evidence>
<keyword evidence="11" id="KW-0472">Membrane</keyword>
<dbReference type="PANTHER" id="PTHR10155:SF32">
    <property type="entry name" value="LP02169P"/>
    <property type="match status" value="1"/>
</dbReference>
<evidence type="ECO:0000256" key="15">
    <source>
        <dbReference type="ARBA" id="ARBA00070642"/>
    </source>
</evidence>
<evidence type="ECO:0000259" key="19">
    <source>
        <dbReference type="PROSITE" id="PS50225"/>
    </source>
</evidence>
<feature type="compositionally biased region" description="Basic and acidic residues" evidence="17">
    <location>
        <begin position="13"/>
        <end position="22"/>
    </location>
</feature>
<keyword evidence="7" id="KW-0341">Growth regulation</keyword>
<evidence type="ECO:0000256" key="1">
    <source>
        <dbReference type="ARBA" id="ARBA00004123"/>
    </source>
</evidence>
<evidence type="ECO:0000256" key="12">
    <source>
        <dbReference type="ARBA" id="ARBA00023242"/>
    </source>
</evidence>
<keyword evidence="9" id="KW-0833">Ubl conjugation pathway</keyword>
<dbReference type="GO" id="GO:0005634">
    <property type="term" value="C:nucleus"/>
    <property type="evidence" value="ECO:0007669"/>
    <property type="project" value="UniProtKB-SubCell"/>
</dbReference>
<dbReference type="Pfam" id="PF07525">
    <property type="entry name" value="SOCS_box"/>
    <property type="match status" value="1"/>
</dbReference>
<dbReference type="PROSITE" id="PS50001">
    <property type="entry name" value="SH2"/>
    <property type="match status" value="1"/>
</dbReference>
<dbReference type="GO" id="GO:0035556">
    <property type="term" value="P:intracellular signal transduction"/>
    <property type="evidence" value="ECO:0007669"/>
    <property type="project" value="InterPro"/>
</dbReference>
<name>A0AAN8Q339_PATCE</name>
<dbReference type="InterPro" id="IPR036036">
    <property type="entry name" value="SOCS_box-like_dom_sf"/>
</dbReference>
<dbReference type="GO" id="GO:0046854">
    <property type="term" value="P:phosphatidylinositol phosphate biosynthetic process"/>
    <property type="evidence" value="ECO:0007669"/>
    <property type="project" value="TreeGrafter"/>
</dbReference>
<organism evidence="20 21">
    <name type="scientific">Patella caerulea</name>
    <name type="common">Rayed Mediterranean limpet</name>
    <dbReference type="NCBI Taxonomy" id="87958"/>
    <lineage>
        <taxon>Eukaryota</taxon>
        <taxon>Metazoa</taxon>
        <taxon>Spiralia</taxon>
        <taxon>Lophotrochozoa</taxon>
        <taxon>Mollusca</taxon>
        <taxon>Gastropoda</taxon>
        <taxon>Patellogastropoda</taxon>
        <taxon>Patelloidea</taxon>
        <taxon>Patellidae</taxon>
        <taxon>Patella</taxon>
    </lineage>
</organism>
<dbReference type="SMART" id="SM00253">
    <property type="entry name" value="SOCS"/>
    <property type="match status" value="1"/>
</dbReference>
<comment type="caution">
    <text evidence="20">The sequence shown here is derived from an EMBL/GenBank/DDBJ whole genome shotgun (WGS) entry which is preliminary data.</text>
</comment>
<sequence>MMKKISLKGLRLTSDRRSRESSPKASTNSEVEDENREESARNDSHTQGLSQLSYAGNLTTTEDLNKRKREKMGLLKNLRRKFTQSVHRKSEETVEYESHIEECQTSHLQSNSQIIIDTKKSKARGKRLFVYCEKPVRSNPTSQSSDSLNANVQTLTTTKISEMHSNTDNSELDSKKEKSSCRAKDISKFHLDVSTKLNKIDGNVSGCGNGAQNKINRDSDSSIKSDIYDSCEVAERCGFFGLEEPKTWNLTHELFRLSKFGWYWGPITRNEAEDKLANQTDGAFLVRDSSDERYLLSLSFRSYGRTLHTRIEHCNGMFSFYAQPDTEGYPSIVDLIEHSMNDSQTGIFCYSRSRSPGAPSFPVRLTKPVSRFTQVRSLQYLCRFVIRDYTRYDHIQQLPLPSSLKGWIEEKQY</sequence>
<feature type="region of interest" description="Disordered" evidence="17">
    <location>
        <begin position="1"/>
        <end position="72"/>
    </location>
</feature>
<dbReference type="AlphaFoldDB" id="A0AAN8Q339"/>
<feature type="domain" description="SOCS box" evidence="19">
    <location>
        <begin position="364"/>
        <end position="413"/>
    </location>
</feature>
<dbReference type="SMART" id="SM00252">
    <property type="entry name" value="SH2"/>
    <property type="match status" value="1"/>
</dbReference>
<feature type="domain" description="SH2" evidence="18">
    <location>
        <begin position="262"/>
        <end position="369"/>
    </location>
</feature>
<evidence type="ECO:0000256" key="7">
    <source>
        <dbReference type="ARBA" id="ARBA00022604"/>
    </source>
</evidence>
<gene>
    <name evidence="20" type="ORF">SNE40_007978</name>
</gene>
<evidence type="ECO:0000256" key="3">
    <source>
        <dbReference type="ARBA" id="ARBA00004496"/>
    </source>
</evidence>
<evidence type="ECO:0000256" key="16">
    <source>
        <dbReference type="PROSITE-ProRule" id="PRU00191"/>
    </source>
</evidence>
<dbReference type="PRINTS" id="PR00401">
    <property type="entry name" value="SH2DOMAIN"/>
</dbReference>
<evidence type="ECO:0000256" key="5">
    <source>
        <dbReference type="ARBA" id="ARBA00022475"/>
    </source>
</evidence>
<dbReference type="EMBL" id="JAZGQO010000006">
    <property type="protein sequence ID" value="KAK6185831.1"/>
    <property type="molecule type" value="Genomic_DNA"/>
</dbReference>
<dbReference type="PANTHER" id="PTHR10155">
    <property type="entry name" value="PHOSPHATIDYLINOSITOL 3-KINASE REGULATORY SUBUNIT"/>
    <property type="match status" value="1"/>
</dbReference>
<dbReference type="SUPFAM" id="SSF55550">
    <property type="entry name" value="SH2 domain"/>
    <property type="match status" value="1"/>
</dbReference>
<evidence type="ECO:0000259" key="18">
    <source>
        <dbReference type="PROSITE" id="PS50001"/>
    </source>
</evidence>
<evidence type="ECO:0000256" key="11">
    <source>
        <dbReference type="ARBA" id="ARBA00023136"/>
    </source>
</evidence>
<keyword evidence="6" id="KW-0963">Cytoplasm</keyword>